<name>A0A1I7UTG1_9PELO</name>
<accession>A0A1I7UTG1</accession>
<dbReference type="InterPro" id="IPR002900">
    <property type="entry name" value="DUF38/FTH_CAE_spp"/>
</dbReference>
<organism evidence="2 3">
    <name type="scientific">Caenorhabditis tropicalis</name>
    <dbReference type="NCBI Taxonomy" id="1561998"/>
    <lineage>
        <taxon>Eukaryota</taxon>
        <taxon>Metazoa</taxon>
        <taxon>Ecdysozoa</taxon>
        <taxon>Nematoda</taxon>
        <taxon>Chromadorea</taxon>
        <taxon>Rhabditida</taxon>
        <taxon>Rhabditina</taxon>
        <taxon>Rhabditomorpha</taxon>
        <taxon>Rhabditoidea</taxon>
        <taxon>Rhabditidae</taxon>
        <taxon>Peloderinae</taxon>
        <taxon>Caenorhabditis</taxon>
    </lineage>
</organism>
<reference evidence="3" key="1">
    <citation type="submission" date="2016-11" db="UniProtKB">
        <authorList>
            <consortium name="WormBaseParasite"/>
        </authorList>
    </citation>
    <scope>IDENTIFICATION</scope>
</reference>
<sequence length="135" mass="15289">MQVTHLTMGLEEPHPHILNLFDPLSLESLTLPGPDKYPEFDVRRLENLKALTIGGGSLNPIQDFLHIQKLELTVESISDEEILEIKERMKYSNPGTSMKISVVPEPEPELLRLQVRLLICLPQTGRKLQSNVIIT</sequence>
<protein>
    <submittedName>
        <fullName evidence="3">FTH domain-containing protein</fullName>
    </submittedName>
</protein>
<evidence type="ECO:0000313" key="3">
    <source>
        <dbReference type="WBParaSite" id="Csp11.Scaffold630.g19179.t1"/>
    </source>
</evidence>
<dbReference type="AlphaFoldDB" id="A0A1I7UTG1"/>
<dbReference type="Proteomes" id="UP000095282">
    <property type="component" value="Unplaced"/>
</dbReference>
<dbReference type="Pfam" id="PF01827">
    <property type="entry name" value="FTH"/>
    <property type="match status" value="1"/>
</dbReference>
<proteinExistence type="predicted"/>
<evidence type="ECO:0000313" key="2">
    <source>
        <dbReference type="Proteomes" id="UP000095282"/>
    </source>
</evidence>
<dbReference type="WBParaSite" id="Csp11.Scaffold630.g19179.t1">
    <property type="protein sequence ID" value="Csp11.Scaffold630.g19179.t1"/>
    <property type="gene ID" value="Csp11.Scaffold630.g19179"/>
</dbReference>
<keyword evidence="2" id="KW-1185">Reference proteome</keyword>
<evidence type="ECO:0000259" key="1">
    <source>
        <dbReference type="Pfam" id="PF01827"/>
    </source>
</evidence>
<feature type="domain" description="DUF38" evidence="1">
    <location>
        <begin position="16"/>
        <end position="101"/>
    </location>
</feature>